<reference evidence="2 3" key="1">
    <citation type="submission" date="2019-12" db="EMBL/GenBank/DDBJ databases">
        <title>Comparative genomics gives insights into the taxonomy of the Azoarcus-Aromatoleum group and reveals separate origins of nif in the plant-associated Azoarcus and non-plant-associated Aromatoleum sub-groups.</title>
        <authorList>
            <person name="Lafos M."/>
            <person name="Maluk M."/>
            <person name="Batista M."/>
            <person name="Junghare M."/>
            <person name="Carmona M."/>
            <person name="Faoro H."/>
            <person name="Cruz L.M."/>
            <person name="Battistoni F."/>
            <person name="De Souza E."/>
            <person name="Pedrosa F."/>
            <person name="Chen W.-M."/>
            <person name="Poole P.S."/>
            <person name="Dixon R.A."/>
            <person name="James E.K."/>
        </authorList>
    </citation>
    <scope>NUCLEOTIDE SEQUENCE [LARGE SCALE GENOMIC DNA]</scope>
    <source>
        <strain evidence="2 3">22Lin</strain>
    </source>
</reference>
<gene>
    <name evidence="2" type="ORF">GPA25_08190</name>
</gene>
<evidence type="ECO:0008006" key="4">
    <source>
        <dbReference type="Google" id="ProtNLM"/>
    </source>
</evidence>
<feature type="transmembrane region" description="Helical" evidence="1">
    <location>
        <begin position="71"/>
        <end position="90"/>
    </location>
</feature>
<feature type="transmembrane region" description="Helical" evidence="1">
    <location>
        <begin position="27"/>
        <end position="51"/>
    </location>
</feature>
<protein>
    <recommendedName>
        <fullName evidence="4">Transmembrane protein</fullName>
    </recommendedName>
</protein>
<dbReference type="EMBL" id="WTVQ01000010">
    <property type="protein sequence ID" value="NMG74741.1"/>
    <property type="molecule type" value="Genomic_DNA"/>
</dbReference>
<keyword evidence="1" id="KW-0472">Membrane</keyword>
<name>A0ABX1QCJ8_9RHOO</name>
<comment type="caution">
    <text evidence="2">The sequence shown here is derived from an EMBL/GenBank/DDBJ whole genome shotgun (WGS) entry which is preliminary data.</text>
</comment>
<organism evidence="2 3">
    <name type="scientific">Aromatoleum diolicum</name>
    <dbReference type="NCBI Taxonomy" id="75796"/>
    <lineage>
        <taxon>Bacteria</taxon>
        <taxon>Pseudomonadati</taxon>
        <taxon>Pseudomonadota</taxon>
        <taxon>Betaproteobacteria</taxon>
        <taxon>Rhodocyclales</taxon>
        <taxon>Rhodocyclaceae</taxon>
        <taxon>Aromatoleum</taxon>
    </lineage>
</organism>
<evidence type="ECO:0000313" key="2">
    <source>
        <dbReference type="EMBL" id="NMG74741.1"/>
    </source>
</evidence>
<keyword evidence="3" id="KW-1185">Reference proteome</keyword>
<dbReference type="RefSeq" id="WP_169259884.1">
    <property type="nucleotide sequence ID" value="NZ_WTVQ01000010.1"/>
</dbReference>
<keyword evidence="1" id="KW-0812">Transmembrane</keyword>
<keyword evidence="1" id="KW-1133">Transmembrane helix</keyword>
<evidence type="ECO:0000313" key="3">
    <source>
        <dbReference type="Proteomes" id="UP000648984"/>
    </source>
</evidence>
<dbReference type="Proteomes" id="UP000648984">
    <property type="component" value="Unassembled WGS sequence"/>
</dbReference>
<sequence length="111" mass="11745">MAVSNQTPAVRSAPPGFERILLRRLPAAGLFGSVVAAIPSLFTRLLAWTGLDTDATTRILTADIFGLSTLLLLWATIVTLATGAVILTVMKGPAYYADSYPLDDADRPDGP</sequence>
<proteinExistence type="predicted"/>
<accession>A0ABX1QCJ8</accession>
<evidence type="ECO:0000256" key="1">
    <source>
        <dbReference type="SAM" id="Phobius"/>
    </source>
</evidence>